<dbReference type="Proteomes" id="UP000317650">
    <property type="component" value="Chromosome 8"/>
</dbReference>
<proteinExistence type="predicted"/>
<sequence length="157" mass="17343">MGPTCGMFSPIIMDVEIGRGAVRISRHKAITGGPKITVRCSIDGCHVGTWRRAWHRLPCGYRSGNDRLSPAPPASLRPTLSSFPFPLSSRSPPLSRSIRTIPRLLSFRLPSSSIRVWVSFEGGWVILSFSSVPDSPPRGLLLEARIARFSLLRPPER</sequence>
<comment type="caution">
    <text evidence="1">The sequence shown here is derived from an EMBL/GenBank/DDBJ whole genome shotgun (WGS) entry which is preliminary data.</text>
</comment>
<accession>A0A4S8K7B8</accession>
<reference evidence="1 2" key="1">
    <citation type="journal article" date="2019" name="Nat. Plants">
        <title>Genome sequencing of Musa balbisiana reveals subgenome evolution and function divergence in polyploid bananas.</title>
        <authorList>
            <person name="Yao X."/>
        </authorList>
    </citation>
    <scope>NUCLEOTIDE SEQUENCE [LARGE SCALE GENOMIC DNA]</scope>
    <source>
        <strain evidence="2">cv. DH-PKW</strain>
        <tissue evidence="1">Leaves</tissue>
    </source>
</reference>
<organism evidence="1 2">
    <name type="scientific">Musa balbisiana</name>
    <name type="common">Banana</name>
    <dbReference type="NCBI Taxonomy" id="52838"/>
    <lineage>
        <taxon>Eukaryota</taxon>
        <taxon>Viridiplantae</taxon>
        <taxon>Streptophyta</taxon>
        <taxon>Embryophyta</taxon>
        <taxon>Tracheophyta</taxon>
        <taxon>Spermatophyta</taxon>
        <taxon>Magnoliopsida</taxon>
        <taxon>Liliopsida</taxon>
        <taxon>Zingiberales</taxon>
        <taxon>Musaceae</taxon>
        <taxon>Musa</taxon>
    </lineage>
</organism>
<dbReference type="EMBL" id="PYDT01000002">
    <property type="protein sequence ID" value="THU70842.1"/>
    <property type="molecule type" value="Genomic_DNA"/>
</dbReference>
<evidence type="ECO:0000313" key="1">
    <source>
        <dbReference type="EMBL" id="THU70842.1"/>
    </source>
</evidence>
<keyword evidence="2" id="KW-1185">Reference proteome</keyword>
<evidence type="ECO:0000313" key="2">
    <source>
        <dbReference type="Proteomes" id="UP000317650"/>
    </source>
</evidence>
<gene>
    <name evidence="1" type="ORF">C4D60_Mb08t29240</name>
</gene>
<name>A0A4S8K7B8_MUSBA</name>
<protein>
    <submittedName>
        <fullName evidence="1">Uncharacterized protein</fullName>
    </submittedName>
</protein>
<dbReference type="AlphaFoldDB" id="A0A4S8K7B8"/>